<keyword evidence="3" id="KW-1185">Reference proteome</keyword>
<accession>A0A2Z7C8Q5</accession>
<feature type="compositionally biased region" description="Basic and acidic residues" evidence="1">
    <location>
        <begin position="321"/>
        <end position="330"/>
    </location>
</feature>
<evidence type="ECO:0000313" key="3">
    <source>
        <dbReference type="Proteomes" id="UP000250235"/>
    </source>
</evidence>
<feature type="compositionally biased region" description="Basic residues" evidence="1">
    <location>
        <begin position="517"/>
        <end position="526"/>
    </location>
</feature>
<proteinExistence type="predicted"/>
<reference evidence="2 3" key="1">
    <citation type="journal article" date="2015" name="Proc. Natl. Acad. Sci. U.S.A.">
        <title>The resurrection genome of Boea hygrometrica: A blueprint for survival of dehydration.</title>
        <authorList>
            <person name="Xiao L."/>
            <person name="Yang G."/>
            <person name="Zhang L."/>
            <person name="Yang X."/>
            <person name="Zhao S."/>
            <person name="Ji Z."/>
            <person name="Zhou Q."/>
            <person name="Hu M."/>
            <person name="Wang Y."/>
            <person name="Chen M."/>
            <person name="Xu Y."/>
            <person name="Jin H."/>
            <person name="Xiao X."/>
            <person name="Hu G."/>
            <person name="Bao F."/>
            <person name="Hu Y."/>
            <person name="Wan P."/>
            <person name="Li L."/>
            <person name="Deng X."/>
            <person name="Kuang T."/>
            <person name="Xiang C."/>
            <person name="Zhu J.K."/>
            <person name="Oliver M.J."/>
            <person name="He Y."/>
        </authorList>
    </citation>
    <scope>NUCLEOTIDE SEQUENCE [LARGE SCALE GENOMIC DNA]</scope>
    <source>
        <strain evidence="3">cv. XS01</strain>
    </source>
</reference>
<feature type="region of interest" description="Disordered" evidence="1">
    <location>
        <begin position="81"/>
        <end position="107"/>
    </location>
</feature>
<evidence type="ECO:0000313" key="2">
    <source>
        <dbReference type="EMBL" id="KZV40688.1"/>
    </source>
</evidence>
<dbReference type="Proteomes" id="UP000250235">
    <property type="component" value="Unassembled WGS sequence"/>
</dbReference>
<evidence type="ECO:0000256" key="1">
    <source>
        <dbReference type="SAM" id="MobiDB-lite"/>
    </source>
</evidence>
<gene>
    <name evidence="2" type="ORF">F511_19165</name>
</gene>
<feature type="region of interest" description="Disordered" evidence="1">
    <location>
        <begin position="509"/>
        <end position="529"/>
    </location>
</feature>
<dbReference type="EMBL" id="KQ999886">
    <property type="protein sequence ID" value="KZV40688.1"/>
    <property type="molecule type" value="Genomic_DNA"/>
</dbReference>
<sequence length="602" mass="66037">MRSVVASHGPGSNPRGNAICNAILLQCFPVLQTFGLQYLDRHRTPSSDVLPLNLIAVDYRQSGPRPDPRFLRQAALEALTRSARTNTPRKTRPEQFPAKIVGGGGGGVREARRGRLARIQLAVGPQPLWLRNHNSGLAQRIMVKRLATSPHDPLGITDSACKNQSVVVSVQYGPFNPYIPIRSTTIGKSRVARDPIAMRTSWRSNSDITNSIGYPCMSASGESSTTMHRLLHASGSHPIPTPYDPKRLAPTDSQGIWHFKVGGGRSPQSGPRLGARLLRQSALEELMNSPRMESPQQGDRNKSDHEGGGTAARRGGTWEGGGREVKRREGGGGSWSLEARVVRANHSLVALGIQLAVGPQPLRLRNHNFGLVHRIMVKRLATSPHDPLGITDSACKNQLVVVSVQYGPFNTYIPTRSTIIGKSRVARDPIAMHTSWRSNSDIASVTSIGYPRMRASGESSTTKHRLLHASGSHQIPPPNDPKEHCDVLSMQIDSDLVIYRTTLVRTFQVPPPSSLNSRRRRRRRPRAAATAADLRRKFVSDQFDEENPFVLISSALLVQPDEGVSVLVVDRIGDYLPQSIEKSRVLVIPVGARHKCQQGIRL</sequence>
<name>A0A2Z7C8Q5_9LAMI</name>
<dbReference type="AlphaFoldDB" id="A0A2Z7C8Q5"/>
<feature type="region of interest" description="Disordered" evidence="1">
    <location>
        <begin position="288"/>
        <end position="332"/>
    </location>
</feature>
<organism evidence="2 3">
    <name type="scientific">Dorcoceras hygrometricum</name>
    <dbReference type="NCBI Taxonomy" id="472368"/>
    <lineage>
        <taxon>Eukaryota</taxon>
        <taxon>Viridiplantae</taxon>
        <taxon>Streptophyta</taxon>
        <taxon>Embryophyta</taxon>
        <taxon>Tracheophyta</taxon>
        <taxon>Spermatophyta</taxon>
        <taxon>Magnoliopsida</taxon>
        <taxon>eudicotyledons</taxon>
        <taxon>Gunneridae</taxon>
        <taxon>Pentapetalae</taxon>
        <taxon>asterids</taxon>
        <taxon>lamiids</taxon>
        <taxon>Lamiales</taxon>
        <taxon>Gesneriaceae</taxon>
        <taxon>Didymocarpoideae</taxon>
        <taxon>Trichosporeae</taxon>
        <taxon>Loxocarpinae</taxon>
        <taxon>Dorcoceras</taxon>
    </lineage>
</organism>
<protein>
    <submittedName>
        <fullName evidence="2">WRKY transcription factor 6-like</fullName>
    </submittedName>
</protein>